<dbReference type="NCBIfam" id="TIGR00372">
    <property type="entry name" value="cas4"/>
    <property type="match status" value="1"/>
</dbReference>
<reference evidence="16" key="2">
    <citation type="submission" date="2018-05" db="EMBL/GenBank/DDBJ databases">
        <authorList>
            <person name="Kondepudi K.K."/>
            <person name="Singh S."/>
            <person name="Chaudhry V."/>
            <person name="Mantri S."/>
            <person name="Bhadada S."/>
            <person name="Bishnoi M."/>
            <person name="Kaur J."/>
            <person name="Sharma S."/>
            <person name="Bhatia R."/>
        </authorList>
    </citation>
    <scope>NUCLEOTIDE SEQUENCE</scope>
    <source>
        <strain evidence="16">Bif11</strain>
    </source>
</reference>
<keyword evidence="7 13" id="KW-0378">Hydrolase</keyword>
<comment type="cofactor">
    <cofactor evidence="13">
        <name>iron-sulfur cluster</name>
        <dbReference type="ChEBI" id="CHEBI:30408"/>
    </cofactor>
</comment>
<proteinExistence type="inferred from homology"/>
<dbReference type="Pfam" id="PF01930">
    <property type="entry name" value="Cas_Cas4"/>
    <property type="match status" value="1"/>
</dbReference>
<evidence type="ECO:0000256" key="6">
    <source>
        <dbReference type="ARBA" id="ARBA00022723"/>
    </source>
</evidence>
<dbReference type="Proteomes" id="UP001169990">
    <property type="component" value="Unassembled WGS sequence"/>
</dbReference>
<comment type="function">
    <text evidence="13">CRISPR (clustered regularly interspaced short palindromic repeat) is an adaptive immune system that provides protection against mobile genetic elements (viruses, transposable elements and conjugative plasmids). CRISPR clusters contain sequences complementary to antecedent mobile elements and target invading nucleic acids. CRISPR clusters are transcribed and processed into CRISPR RNA (crRNA).</text>
</comment>
<dbReference type="EMBL" id="CP021392">
    <property type="protein sequence ID" value="AUD81570.1"/>
    <property type="molecule type" value="Genomic_DNA"/>
</dbReference>
<dbReference type="GO" id="GO:0004527">
    <property type="term" value="F:exonuclease activity"/>
    <property type="evidence" value="ECO:0007669"/>
    <property type="project" value="UniProtKB-KW"/>
</dbReference>
<dbReference type="RefSeq" id="WP_015439064.1">
    <property type="nucleotide sequence ID" value="NZ_BCXT01000006.1"/>
</dbReference>
<keyword evidence="9 13" id="KW-0408">Iron</keyword>
<evidence type="ECO:0000256" key="8">
    <source>
        <dbReference type="ARBA" id="ARBA00022839"/>
    </source>
</evidence>
<evidence type="ECO:0000256" key="7">
    <source>
        <dbReference type="ARBA" id="ARBA00022801"/>
    </source>
</evidence>
<dbReference type="EC" id="3.1.12.1" evidence="3 13"/>
<evidence type="ECO:0000259" key="14">
    <source>
        <dbReference type="Pfam" id="PF01930"/>
    </source>
</evidence>
<comment type="cofactor">
    <cofactor evidence="13">
        <name>Mg(2+)</name>
        <dbReference type="ChEBI" id="CHEBI:18420"/>
    </cofactor>
    <cofactor evidence="13">
        <name>Mn(2+)</name>
        <dbReference type="ChEBI" id="CHEBI:29035"/>
    </cofactor>
    <text evidence="13">Mg(2+) or Mn(2+) required for ssDNA cleavage activity.</text>
</comment>
<dbReference type="GO" id="GO:0051607">
    <property type="term" value="P:defense response to virus"/>
    <property type="evidence" value="ECO:0007669"/>
    <property type="project" value="UniProtKB-KW"/>
</dbReference>
<evidence type="ECO:0000313" key="18">
    <source>
        <dbReference type="Proteomes" id="UP001169990"/>
    </source>
</evidence>
<evidence type="ECO:0000256" key="12">
    <source>
        <dbReference type="ARBA" id="ARBA00023211"/>
    </source>
</evidence>
<feature type="domain" description="DUF83" evidence="14">
    <location>
        <begin position="17"/>
        <end position="203"/>
    </location>
</feature>
<dbReference type="EMBL" id="QELD01000036">
    <property type="protein sequence ID" value="MDN4188814.1"/>
    <property type="molecule type" value="Genomic_DNA"/>
</dbReference>
<dbReference type="AlphaFoldDB" id="A0AAP9K780"/>
<keyword evidence="8 13" id="KW-0269">Exonuclease</keyword>
<dbReference type="InterPro" id="IPR022765">
    <property type="entry name" value="Dna2/Cas4_DUF83"/>
</dbReference>
<name>A0AAP9K780_BIFBR</name>
<evidence type="ECO:0000313" key="15">
    <source>
        <dbReference type="EMBL" id="AUD81570.1"/>
    </source>
</evidence>
<dbReference type="Proteomes" id="UP000232609">
    <property type="component" value="Chromosome"/>
</dbReference>
<dbReference type="PANTHER" id="PTHR36531">
    <property type="entry name" value="CRISPR-ASSOCIATED EXONUCLEASE CAS4"/>
    <property type="match status" value="1"/>
</dbReference>
<dbReference type="InterPro" id="IPR013343">
    <property type="entry name" value="CRISPR-assoc_prot_Cas4"/>
</dbReference>
<evidence type="ECO:0000256" key="3">
    <source>
        <dbReference type="ARBA" id="ARBA00012768"/>
    </source>
</evidence>
<comment type="cofactor">
    <cofactor evidence="1">
        <name>[4Fe-4S] cluster</name>
        <dbReference type="ChEBI" id="CHEBI:49883"/>
    </cofactor>
</comment>
<keyword evidence="10 13" id="KW-0411">Iron-sulfur</keyword>
<evidence type="ECO:0000256" key="5">
    <source>
        <dbReference type="ARBA" id="ARBA00022722"/>
    </source>
</evidence>
<evidence type="ECO:0000256" key="9">
    <source>
        <dbReference type="ARBA" id="ARBA00023004"/>
    </source>
</evidence>
<evidence type="ECO:0000256" key="1">
    <source>
        <dbReference type="ARBA" id="ARBA00001966"/>
    </source>
</evidence>
<comment type="similarity">
    <text evidence="2 13">Belongs to the CRISPR-associated exonuclease Cas4 family.</text>
</comment>
<evidence type="ECO:0000256" key="4">
    <source>
        <dbReference type="ARBA" id="ARBA00020049"/>
    </source>
</evidence>
<dbReference type="InterPro" id="IPR011604">
    <property type="entry name" value="PDDEXK-like_dom_sf"/>
</dbReference>
<evidence type="ECO:0000256" key="2">
    <source>
        <dbReference type="ARBA" id="ARBA00009189"/>
    </source>
</evidence>
<dbReference type="GO" id="GO:0046872">
    <property type="term" value="F:metal ion binding"/>
    <property type="evidence" value="ECO:0007669"/>
    <property type="project" value="UniProtKB-KW"/>
</dbReference>
<evidence type="ECO:0000313" key="16">
    <source>
        <dbReference type="EMBL" id="MDN4188814.1"/>
    </source>
</evidence>
<dbReference type="Gene3D" id="3.90.320.10">
    <property type="match status" value="1"/>
</dbReference>
<evidence type="ECO:0000256" key="10">
    <source>
        <dbReference type="ARBA" id="ARBA00023014"/>
    </source>
</evidence>
<gene>
    <name evidence="16" type="primary">cas4</name>
    <name evidence="16" type="ORF">DC496_10980</name>
    <name evidence="15" type="ORF">NRBB51_1486</name>
</gene>
<keyword evidence="12 13" id="KW-0464">Manganese</keyword>
<protein>
    <recommendedName>
        <fullName evidence="4 13">CRISPR-associated exonuclease Cas4</fullName>
        <ecNumber evidence="3 13">3.1.12.1</ecNumber>
    </recommendedName>
</protein>
<dbReference type="PANTHER" id="PTHR36531:SF6">
    <property type="entry name" value="DNA REPLICATION ATP-DEPENDENT HELICASE_NUCLEASE DNA2"/>
    <property type="match status" value="1"/>
</dbReference>
<reference evidence="16" key="3">
    <citation type="journal article" date="2022" name="3 Biotech.">
        <title>Isomaltooligosaccharides utilization and genomic characterization of human infant anti-inflammatory Bifidobacterium longum and Bifidobacterium breve strains.</title>
        <authorList>
            <person name="Sharma S."/>
            <person name="Singh S."/>
            <person name="Chaudhary V."/>
            <person name="Mantri S."/>
            <person name="Chander A."/>
            <person name="Maurya R."/>
            <person name="Rajarammohan S."/>
            <person name="Singh R.P."/>
            <person name="Rishi P."/>
            <person name="Bishnoi M."/>
            <person name="Bhadada S.K."/>
            <person name="Kondepudi K.K."/>
        </authorList>
    </citation>
    <scope>NUCLEOTIDE SEQUENCE</scope>
    <source>
        <strain evidence="16">Bif11</strain>
    </source>
</reference>
<keyword evidence="11 13" id="KW-0051">Antiviral defense</keyword>
<evidence type="ECO:0000256" key="11">
    <source>
        <dbReference type="ARBA" id="ARBA00023118"/>
    </source>
</evidence>
<dbReference type="GO" id="GO:0051536">
    <property type="term" value="F:iron-sulfur cluster binding"/>
    <property type="evidence" value="ECO:0007669"/>
    <property type="project" value="UniProtKB-KW"/>
</dbReference>
<accession>A0AAP9K780</accession>
<keyword evidence="6 13" id="KW-0479">Metal-binding</keyword>
<sequence length="229" mass="26030">MKEPTDYPEDDWLALSGLQHFAFCRRQWALIHIEQQWQDNYLTTAGSLEHDRAHDYSESETRGNLLIMRDLRVFSRRLGITGACDVVEFRQSDEGVPLHGRAGTWLPYPVEYKHGVPKQVDADRLQLCAEAMCLEEMLACSIPEGSLFYQQTKRRERVQFDESLRGQIVAMTSEMHDLFSRGHTPKVRPSKACRACSLSDICLPKIAKTRSAQQFIEESVQAGVEGVAG</sequence>
<dbReference type="InterPro" id="IPR051827">
    <property type="entry name" value="Cas4_exonuclease"/>
</dbReference>
<reference evidence="15 17" key="1">
    <citation type="submission" date="2017-05" db="EMBL/GenBank/DDBJ databases">
        <title>Comparative genomics and methylome analysis of the gut commensal Bifidobacterium breve.</title>
        <authorList>
            <person name="Bottacini F."/>
            <person name="Morrissey R."/>
            <person name="Roberts R.J."/>
            <person name="James K."/>
            <person name="van Breen J."/>
            <person name="Egan M."/>
            <person name="Lambert J."/>
            <person name="van Limpt K."/>
            <person name="Stanton C."/>
            <person name="Knol J."/>
            <person name="O' Connell Motherway M."/>
            <person name="van Sinderen D."/>
        </authorList>
    </citation>
    <scope>NUCLEOTIDE SEQUENCE [LARGE SCALE GENOMIC DNA]</scope>
    <source>
        <strain evidence="15 17">NRBB51</strain>
    </source>
</reference>
<organism evidence="16 18">
    <name type="scientific">Bifidobacterium breve</name>
    <dbReference type="NCBI Taxonomy" id="1685"/>
    <lineage>
        <taxon>Bacteria</taxon>
        <taxon>Bacillati</taxon>
        <taxon>Actinomycetota</taxon>
        <taxon>Actinomycetes</taxon>
        <taxon>Bifidobacteriales</taxon>
        <taxon>Bifidobacteriaceae</taxon>
        <taxon>Bifidobacterium</taxon>
    </lineage>
</organism>
<evidence type="ECO:0000256" key="13">
    <source>
        <dbReference type="RuleBase" id="RU365022"/>
    </source>
</evidence>
<evidence type="ECO:0000313" key="17">
    <source>
        <dbReference type="Proteomes" id="UP000232609"/>
    </source>
</evidence>
<keyword evidence="5 13" id="KW-0540">Nuclease</keyword>